<dbReference type="EMBL" id="JRLW01000001">
    <property type="protein sequence ID" value="KGO90559.1"/>
    <property type="molecule type" value="Genomic_DNA"/>
</dbReference>
<keyword evidence="2" id="KW-1185">Reference proteome</keyword>
<proteinExistence type="predicted"/>
<dbReference type="Proteomes" id="UP000030121">
    <property type="component" value="Unassembled WGS sequence"/>
</dbReference>
<dbReference type="RefSeq" id="WP_035743830.1">
    <property type="nucleotide sequence ID" value="NZ_AUCZ01000004.1"/>
</dbReference>
<dbReference type="OrthoDB" id="1120661at2"/>
<evidence type="ECO:0000313" key="1">
    <source>
        <dbReference type="EMBL" id="KGO90559.1"/>
    </source>
</evidence>
<dbReference type="STRING" id="1121899.GCA_000430025_00891"/>
<protein>
    <submittedName>
        <fullName evidence="1">Uncharacterized protein</fullName>
    </submittedName>
</protein>
<dbReference type="eggNOG" id="ENOG5033U5E">
    <property type="taxonomic scope" value="Bacteria"/>
</dbReference>
<dbReference type="AlphaFoldDB" id="A0A0A2ME59"/>
<gene>
    <name evidence="1" type="ORF">Q764_00085</name>
</gene>
<name>A0A0A2ME59_9FLAO</name>
<evidence type="ECO:0000313" key="2">
    <source>
        <dbReference type="Proteomes" id="UP000030121"/>
    </source>
</evidence>
<sequence length="183" mass="20766">MKNYYTLISILFSSIIFAQEAKKDLETVKTKMDVFASKTGVITKFIDYNLQQIKGPYGTVSDTRVRKLISGATSHYFFQIIKEGKYSNSTASIEYTDLLEVIKALNSLKGDLEKDLQSAPDYLENKFTTADGFQVGYYVSKGKAVWYLKLEKYGADNTLFVNDVESLESSFDSAKFKIEELKK</sequence>
<organism evidence="1 2">
    <name type="scientific">Flavobacterium suncheonense GH29-5 = DSM 17707</name>
    <dbReference type="NCBI Taxonomy" id="1121899"/>
    <lineage>
        <taxon>Bacteria</taxon>
        <taxon>Pseudomonadati</taxon>
        <taxon>Bacteroidota</taxon>
        <taxon>Flavobacteriia</taxon>
        <taxon>Flavobacteriales</taxon>
        <taxon>Flavobacteriaceae</taxon>
        <taxon>Flavobacterium</taxon>
    </lineage>
</organism>
<accession>A0A0A2ME59</accession>
<reference evidence="1 2" key="1">
    <citation type="submission" date="2013-09" db="EMBL/GenBank/DDBJ databases">
        <authorList>
            <person name="Zeng Z."/>
            <person name="Chen C."/>
        </authorList>
    </citation>
    <scope>NUCLEOTIDE SEQUENCE [LARGE SCALE GENOMIC DNA]</scope>
    <source>
        <strain evidence="1 2">GH29-5</strain>
    </source>
</reference>
<comment type="caution">
    <text evidence="1">The sequence shown here is derived from an EMBL/GenBank/DDBJ whole genome shotgun (WGS) entry which is preliminary data.</text>
</comment>